<dbReference type="InterPro" id="IPR003615">
    <property type="entry name" value="HNH_nuc"/>
</dbReference>
<dbReference type="GO" id="GO:0003676">
    <property type="term" value="F:nucleic acid binding"/>
    <property type="evidence" value="ECO:0007669"/>
    <property type="project" value="InterPro"/>
</dbReference>
<dbReference type="Proteomes" id="UP000049127">
    <property type="component" value="Unassembled WGS sequence"/>
</dbReference>
<feature type="domain" description="HNH nuclease" evidence="1">
    <location>
        <begin position="59"/>
        <end position="115"/>
    </location>
</feature>
<dbReference type="CDD" id="cd00085">
    <property type="entry name" value="HNHc"/>
    <property type="match status" value="1"/>
</dbReference>
<dbReference type="AlphaFoldDB" id="A0A0C7QF51"/>
<evidence type="ECO:0000313" key="2">
    <source>
        <dbReference type="EMBL" id="CEQ02016.1"/>
    </source>
</evidence>
<dbReference type="RefSeq" id="WP_055335453.1">
    <property type="nucleotide sequence ID" value="NZ_CEKZ01000001.1"/>
</dbReference>
<dbReference type="GO" id="GO:0008270">
    <property type="term" value="F:zinc ion binding"/>
    <property type="evidence" value="ECO:0007669"/>
    <property type="project" value="InterPro"/>
</dbReference>
<sequence>MLKKICRCGKQIPQTLKMCSECEAKLTKSKRKGYKDYKSKRTDIKEQKFYDNGNKDWTLTKQAVKNRDEGRCLLCDFKGDDGYVDEVHHIIELKEDWSRRFDMSNLICLCKRCHFYVHKKYRKDSKSKKEMQDKLRELIKRDDY</sequence>
<dbReference type="EMBL" id="CEKZ01000001">
    <property type="protein sequence ID" value="CEQ02016.1"/>
    <property type="molecule type" value="Genomic_DNA"/>
</dbReference>
<name>A0A0C7QF51_PARSO</name>
<dbReference type="InterPro" id="IPR002711">
    <property type="entry name" value="HNH"/>
</dbReference>
<accession>A0A0C7QF51</accession>
<organism evidence="2 3">
    <name type="scientific">Paraclostridium sordellii</name>
    <name type="common">Clostridium sordellii</name>
    <dbReference type="NCBI Taxonomy" id="1505"/>
    <lineage>
        <taxon>Bacteria</taxon>
        <taxon>Bacillati</taxon>
        <taxon>Bacillota</taxon>
        <taxon>Clostridia</taxon>
        <taxon>Peptostreptococcales</taxon>
        <taxon>Peptostreptococcaceae</taxon>
        <taxon>Paraclostridium</taxon>
    </lineage>
</organism>
<dbReference type="OrthoDB" id="9811997at2"/>
<proteinExistence type="predicted"/>
<dbReference type="Pfam" id="PF01844">
    <property type="entry name" value="HNH"/>
    <property type="match status" value="1"/>
</dbReference>
<evidence type="ECO:0000259" key="1">
    <source>
        <dbReference type="SMART" id="SM00507"/>
    </source>
</evidence>
<dbReference type="Gene3D" id="1.10.30.50">
    <property type="match status" value="1"/>
</dbReference>
<evidence type="ECO:0000313" key="3">
    <source>
        <dbReference type="Proteomes" id="UP000049127"/>
    </source>
</evidence>
<reference evidence="2 3" key="1">
    <citation type="submission" date="2015-01" db="EMBL/GenBank/DDBJ databases">
        <authorList>
            <person name="Aslett A.Martin."/>
            <person name="De Silva Nishadi"/>
        </authorList>
    </citation>
    <scope>NUCLEOTIDE SEQUENCE [LARGE SCALE GENOMIC DNA]</scope>
    <source>
        <strain evidence="2 3">R28058</strain>
    </source>
</reference>
<dbReference type="GO" id="GO:0004519">
    <property type="term" value="F:endonuclease activity"/>
    <property type="evidence" value="ECO:0007669"/>
    <property type="project" value="UniProtKB-KW"/>
</dbReference>
<gene>
    <name evidence="2" type="ORF">R28058_33831</name>
</gene>
<keyword evidence="2" id="KW-0378">Hydrolase</keyword>
<protein>
    <submittedName>
        <fullName evidence="2">HNH endonuclease domain protein</fullName>
    </submittedName>
</protein>
<dbReference type="SMART" id="SM00507">
    <property type="entry name" value="HNHc"/>
    <property type="match status" value="1"/>
</dbReference>
<keyword evidence="2" id="KW-0255">Endonuclease</keyword>
<keyword evidence="2" id="KW-0540">Nuclease</keyword>